<accession>A0AAW9I8P3</accession>
<evidence type="ECO:0000256" key="2">
    <source>
        <dbReference type="ARBA" id="ARBA00029447"/>
    </source>
</evidence>
<dbReference type="PANTHER" id="PTHR32089">
    <property type="entry name" value="METHYL-ACCEPTING CHEMOTAXIS PROTEIN MCPB"/>
    <property type="match status" value="1"/>
</dbReference>
<dbReference type="Proteomes" id="UP001291306">
    <property type="component" value="Unassembled WGS sequence"/>
</dbReference>
<evidence type="ECO:0000256" key="3">
    <source>
        <dbReference type="PROSITE-ProRule" id="PRU00284"/>
    </source>
</evidence>
<organism evidence="6 7">
    <name type="scientific">Clostridium perfringens</name>
    <dbReference type="NCBI Taxonomy" id="1502"/>
    <lineage>
        <taxon>Bacteria</taxon>
        <taxon>Bacillati</taxon>
        <taxon>Bacillota</taxon>
        <taxon>Clostridia</taxon>
        <taxon>Eubacteriales</taxon>
        <taxon>Clostridiaceae</taxon>
        <taxon>Clostridium</taxon>
    </lineage>
</organism>
<dbReference type="SMART" id="SM00283">
    <property type="entry name" value="MA"/>
    <property type="match status" value="1"/>
</dbReference>
<dbReference type="RefSeq" id="WP_322458920.1">
    <property type="nucleotide sequence ID" value="NZ_WNVC01000565.1"/>
</dbReference>
<comment type="similarity">
    <text evidence="2">Belongs to the methyl-accepting chemotaxis (MCP) protein family.</text>
</comment>
<proteinExistence type="inferred from homology"/>
<sequence>VMADTIGRIAEQTNLLALNAAIEAARAGEQGKGFAVVAEEVRKLAEQSGEAVKNIQETIAKVQGEFKSSIEAGSDILDFVNTKVNDQLDAYGDTGIKYYDDSDFVSNMSDEIAAMSEEITATVGQVSDAVQNMAESSQKSSEKAEDIRESMNETTKAIEEVAKTAQSQADLAQKLNEMVQKFKI</sequence>
<dbReference type="GO" id="GO:0016020">
    <property type="term" value="C:membrane"/>
    <property type="evidence" value="ECO:0007669"/>
    <property type="project" value="InterPro"/>
</dbReference>
<evidence type="ECO:0000313" key="6">
    <source>
        <dbReference type="EMBL" id="MDZ5000678.1"/>
    </source>
</evidence>
<dbReference type="SUPFAM" id="SSF58104">
    <property type="entry name" value="Methyl-accepting chemotaxis protein (MCP) signaling domain"/>
    <property type="match status" value="1"/>
</dbReference>
<dbReference type="PROSITE" id="PS50111">
    <property type="entry name" value="CHEMOTAXIS_TRANSDUC_2"/>
    <property type="match status" value="1"/>
</dbReference>
<feature type="region of interest" description="Disordered" evidence="4">
    <location>
        <begin position="132"/>
        <end position="154"/>
    </location>
</feature>
<dbReference type="EMBL" id="WNVC01000565">
    <property type="protein sequence ID" value="MDZ5000678.1"/>
    <property type="molecule type" value="Genomic_DNA"/>
</dbReference>
<evidence type="ECO:0000313" key="7">
    <source>
        <dbReference type="Proteomes" id="UP001291306"/>
    </source>
</evidence>
<dbReference type="AlphaFoldDB" id="A0AAW9I8P3"/>
<dbReference type="PANTHER" id="PTHR32089:SF112">
    <property type="entry name" value="LYSOZYME-LIKE PROTEIN-RELATED"/>
    <property type="match status" value="1"/>
</dbReference>
<gene>
    <name evidence="6" type="ORF">GNF79_16750</name>
</gene>
<name>A0AAW9I8P3_CLOPF</name>
<reference evidence="6" key="1">
    <citation type="submission" date="2019-11" db="EMBL/GenBank/DDBJ databases">
        <title>Characterization of Clostridium perfringens isolates from swine manure treated agricultural soils.</title>
        <authorList>
            <person name="Wushke S.T."/>
        </authorList>
    </citation>
    <scope>NUCLEOTIDE SEQUENCE</scope>
    <source>
        <strain evidence="6">X26</strain>
    </source>
</reference>
<protein>
    <submittedName>
        <fullName evidence="6">Methyl-accepting chemotaxis protein</fullName>
    </submittedName>
</protein>
<evidence type="ECO:0000259" key="5">
    <source>
        <dbReference type="PROSITE" id="PS50111"/>
    </source>
</evidence>
<dbReference type="PRINTS" id="PR00260">
    <property type="entry name" value="CHEMTRNSDUCR"/>
</dbReference>
<evidence type="ECO:0000256" key="1">
    <source>
        <dbReference type="ARBA" id="ARBA00023224"/>
    </source>
</evidence>
<feature type="compositionally biased region" description="Basic and acidic residues" evidence="4">
    <location>
        <begin position="140"/>
        <end position="154"/>
    </location>
</feature>
<evidence type="ECO:0000256" key="4">
    <source>
        <dbReference type="SAM" id="MobiDB-lite"/>
    </source>
</evidence>
<comment type="caution">
    <text evidence="6">The sequence shown here is derived from an EMBL/GenBank/DDBJ whole genome shotgun (WGS) entry which is preliminary data.</text>
</comment>
<dbReference type="InterPro" id="IPR004089">
    <property type="entry name" value="MCPsignal_dom"/>
</dbReference>
<dbReference type="InterPro" id="IPR004090">
    <property type="entry name" value="Chemotax_Me-accpt_rcpt"/>
</dbReference>
<dbReference type="Gene3D" id="1.10.287.950">
    <property type="entry name" value="Methyl-accepting chemotaxis protein"/>
    <property type="match status" value="1"/>
</dbReference>
<dbReference type="Pfam" id="PF00015">
    <property type="entry name" value="MCPsignal"/>
    <property type="match status" value="1"/>
</dbReference>
<feature type="domain" description="Methyl-accepting transducer" evidence="5">
    <location>
        <begin position="1"/>
        <end position="148"/>
    </location>
</feature>
<feature type="non-terminal residue" evidence="6">
    <location>
        <position position="1"/>
    </location>
</feature>
<dbReference type="GO" id="GO:0004888">
    <property type="term" value="F:transmembrane signaling receptor activity"/>
    <property type="evidence" value="ECO:0007669"/>
    <property type="project" value="InterPro"/>
</dbReference>
<dbReference type="GO" id="GO:0006935">
    <property type="term" value="P:chemotaxis"/>
    <property type="evidence" value="ECO:0007669"/>
    <property type="project" value="InterPro"/>
</dbReference>
<dbReference type="GO" id="GO:0007165">
    <property type="term" value="P:signal transduction"/>
    <property type="evidence" value="ECO:0007669"/>
    <property type="project" value="UniProtKB-KW"/>
</dbReference>
<keyword evidence="1 3" id="KW-0807">Transducer</keyword>